<keyword evidence="1" id="KW-0812">Transmembrane</keyword>
<keyword evidence="3" id="KW-1185">Reference proteome</keyword>
<accession>A0A2P6Q6E0</accession>
<keyword evidence="1" id="KW-1133">Transmembrane helix</keyword>
<evidence type="ECO:0000313" key="3">
    <source>
        <dbReference type="Proteomes" id="UP000238479"/>
    </source>
</evidence>
<dbReference type="EMBL" id="PDCK01000043">
    <property type="protein sequence ID" value="PRQ29738.1"/>
    <property type="molecule type" value="Genomic_DNA"/>
</dbReference>
<comment type="caution">
    <text evidence="2">The sequence shown here is derived from an EMBL/GenBank/DDBJ whole genome shotgun (WGS) entry which is preliminary data.</text>
</comment>
<keyword evidence="1" id="KW-0472">Membrane</keyword>
<feature type="transmembrane region" description="Helical" evidence="1">
    <location>
        <begin position="12"/>
        <end position="31"/>
    </location>
</feature>
<reference evidence="2 3" key="1">
    <citation type="journal article" date="2018" name="Nat. Genet.">
        <title>The Rosa genome provides new insights in the design of modern roses.</title>
        <authorList>
            <person name="Bendahmane M."/>
        </authorList>
    </citation>
    <scope>NUCLEOTIDE SEQUENCE [LARGE SCALE GENOMIC DNA]</scope>
    <source>
        <strain evidence="3">cv. Old Blush</strain>
    </source>
</reference>
<protein>
    <submittedName>
        <fullName evidence="2">Uncharacterized protein</fullName>
    </submittedName>
</protein>
<name>A0A2P6Q6E0_ROSCH</name>
<organism evidence="2 3">
    <name type="scientific">Rosa chinensis</name>
    <name type="common">China rose</name>
    <dbReference type="NCBI Taxonomy" id="74649"/>
    <lineage>
        <taxon>Eukaryota</taxon>
        <taxon>Viridiplantae</taxon>
        <taxon>Streptophyta</taxon>
        <taxon>Embryophyta</taxon>
        <taxon>Tracheophyta</taxon>
        <taxon>Spermatophyta</taxon>
        <taxon>Magnoliopsida</taxon>
        <taxon>eudicotyledons</taxon>
        <taxon>Gunneridae</taxon>
        <taxon>Pentapetalae</taxon>
        <taxon>rosids</taxon>
        <taxon>fabids</taxon>
        <taxon>Rosales</taxon>
        <taxon>Rosaceae</taxon>
        <taxon>Rosoideae</taxon>
        <taxon>Rosoideae incertae sedis</taxon>
        <taxon>Rosa</taxon>
    </lineage>
</organism>
<dbReference type="AlphaFoldDB" id="A0A2P6Q6E0"/>
<gene>
    <name evidence="2" type="ORF">RchiOBHm_Chr5g0017061</name>
</gene>
<evidence type="ECO:0000313" key="2">
    <source>
        <dbReference type="EMBL" id="PRQ29738.1"/>
    </source>
</evidence>
<evidence type="ECO:0000256" key="1">
    <source>
        <dbReference type="SAM" id="Phobius"/>
    </source>
</evidence>
<dbReference type="Proteomes" id="UP000238479">
    <property type="component" value="Chromosome 5"/>
</dbReference>
<sequence length="43" mass="5341">MIFEYKSYNFTCVFCFHYVFPVQLATTWYLYAFLLSHYEEIVI</sequence>
<dbReference type="Gramene" id="PRQ29738">
    <property type="protein sequence ID" value="PRQ29738"/>
    <property type="gene ID" value="RchiOBHm_Chr5g0017061"/>
</dbReference>
<proteinExistence type="predicted"/>